<protein>
    <submittedName>
        <fullName evidence="1">Uncharacterized protein</fullName>
    </submittedName>
</protein>
<proteinExistence type="predicted"/>
<comment type="caution">
    <text evidence="1">The sequence shown here is derived from an EMBL/GenBank/DDBJ whole genome shotgun (WGS) entry which is preliminary data.</text>
</comment>
<evidence type="ECO:0000313" key="1">
    <source>
        <dbReference type="EMBL" id="MPN50369.1"/>
    </source>
</evidence>
<gene>
    <name evidence="1" type="ORF">SDC9_197995</name>
</gene>
<sequence length="64" mass="7130">MTQIDQHAVEACLTLFVRHILQGMQQLFQVLLIARVFTGIARGVDARRAAQRVNGQTGVVGNRR</sequence>
<name>A0A645IIR3_9ZZZZ</name>
<organism evidence="1">
    <name type="scientific">bioreactor metagenome</name>
    <dbReference type="NCBI Taxonomy" id="1076179"/>
    <lineage>
        <taxon>unclassified sequences</taxon>
        <taxon>metagenomes</taxon>
        <taxon>ecological metagenomes</taxon>
    </lineage>
</organism>
<dbReference type="AlphaFoldDB" id="A0A645IIR3"/>
<accession>A0A645IIR3</accession>
<dbReference type="EMBL" id="VSSQ01114493">
    <property type="protein sequence ID" value="MPN50369.1"/>
    <property type="molecule type" value="Genomic_DNA"/>
</dbReference>
<reference evidence="1" key="1">
    <citation type="submission" date="2019-08" db="EMBL/GenBank/DDBJ databases">
        <authorList>
            <person name="Kucharzyk K."/>
            <person name="Murdoch R.W."/>
            <person name="Higgins S."/>
            <person name="Loffler F."/>
        </authorList>
    </citation>
    <scope>NUCLEOTIDE SEQUENCE</scope>
</reference>